<proteinExistence type="predicted"/>
<evidence type="ECO:0000313" key="2">
    <source>
        <dbReference type="EMBL" id="VDM98272.1"/>
    </source>
</evidence>
<dbReference type="STRING" id="42157.A0A182EVJ7"/>
<dbReference type="Pfam" id="PF05585">
    <property type="entry name" value="DUF1758"/>
    <property type="match status" value="1"/>
</dbReference>
<dbReference type="InterPro" id="IPR043128">
    <property type="entry name" value="Rev_trsase/Diguanyl_cyclase"/>
</dbReference>
<dbReference type="OrthoDB" id="5872352at2759"/>
<dbReference type="SUPFAM" id="SSF56672">
    <property type="entry name" value="DNA/RNA polymerases"/>
    <property type="match status" value="1"/>
</dbReference>
<dbReference type="AlphaFoldDB" id="A0A182EVJ7"/>
<protein>
    <submittedName>
        <fullName evidence="4">DUF1758 domain-containing protein</fullName>
    </submittedName>
</protein>
<dbReference type="WBParaSite" id="nOo.2.0.1.t12187-RA">
    <property type="protein sequence ID" value="nOo.2.0.1.t12187-RA"/>
    <property type="gene ID" value="nOo.2.0.1.g12187"/>
</dbReference>
<dbReference type="InterPro" id="IPR008737">
    <property type="entry name" value="DUF1758"/>
</dbReference>
<evidence type="ECO:0000313" key="3">
    <source>
        <dbReference type="Proteomes" id="UP000271087"/>
    </source>
</evidence>
<organism evidence="4">
    <name type="scientific">Onchocerca ochengi</name>
    <name type="common">Filarial nematode worm</name>
    <dbReference type="NCBI Taxonomy" id="42157"/>
    <lineage>
        <taxon>Eukaryota</taxon>
        <taxon>Metazoa</taxon>
        <taxon>Ecdysozoa</taxon>
        <taxon>Nematoda</taxon>
        <taxon>Chromadorea</taxon>
        <taxon>Rhabditida</taxon>
        <taxon>Spirurina</taxon>
        <taxon>Spiruromorpha</taxon>
        <taxon>Filarioidea</taxon>
        <taxon>Onchocercidae</taxon>
        <taxon>Onchocerca</taxon>
    </lineage>
</organism>
<keyword evidence="3" id="KW-1185">Reference proteome</keyword>
<dbReference type="InterPro" id="IPR021109">
    <property type="entry name" value="Peptidase_aspartic_dom_sf"/>
</dbReference>
<reference evidence="2 3" key="2">
    <citation type="submission" date="2018-08" db="EMBL/GenBank/DDBJ databases">
        <authorList>
            <person name="Laetsch R D."/>
            <person name="Stevens L."/>
            <person name="Kumar S."/>
            <person name="Blaxter L. M."/>
        </authorList>
    </citation>
    <scope>NUCLEOTIDE SEQUENCE [LARGE SCALE GENOMIC DNA]</scope>
</reference>
<name>A0A182EVJ7_ONCOC</name>
<dbReference type="InterPro" id="IPR043502">
    <property type="entry name" value="DNA/RNA_pol_sf"/>
</dbReference>
<reference evidence="4" key="1">
    <citation type="submission" date="2016-06" db="UniProtKB">
        <authorList>
            <consortium name="WormBaseParasite"/>
        </authorList>
    </citation>
    <scope>IDENTIFICATION</scope>
</reference>
<dbReference type="PANTHER" id="PTHR47331">
    <property type="entry name" value="PHD-TYPE DOMAIN-CONTAINING PROTEIN"/>
    <property type="match status" value="1"/>
</dbReference>
<dbReference type="EMBL" id="UYRW01009905">
    <property type="protein sequence ID" value="VDM98272.1"/>
    <property type="molecule type" value="Genomic_DNA"/>
</dbReference>
<dbReference type="Gene3D" id="3.30.70.270">
    <property type="match status" value="1"/>
</dbReference>
<dbReference type="PANTHER" id="PTHR47331:SF1">
    <property type="entry name" value="GAG-LIKE PROTEIN"/>
    <property type="match status" value="1"/>
</dbReference>
<feature type="domain" description="DUF1758" evidence="1">
    <location>
        <begin position="33"/>
        <end position="174"/>
    </location>
</feature>
<dbReference type="Gene3D" id="2.40.70.10">
    <property type="entry name" value="Acid Proteases"/>
    <property type="match status" value="1"/>
</dbReference>
<accession>A0A182EVJ7</accession>
<evidence type="ECO:0000313" key="4">
    <source>
        <dbReference type="WBParaSite" id="nOo.2.0.1.t12187-RA"/>
    </source>
</evidence>
<dbReference type="Gene3D" id="3.10.10.10">
    <property type="entry name" value="HIV Type 1 Reverse Transcriptase, subunit A, domain 1"/>
    <property type="match status" value="1"/>
</dbReference>
<sequence length="447" mass="51693">ITNSIIKKGLQQDKRILLLCKKINVVNLNYPRNQQKVLAVFDIGLQLSFISKDLAYRLRLQKTEEKELKIASFSNKTPKVCLAAKPELGVKIWQKITISFKATVIDYLTNEIQVIDLDKKELQCIKQQNQLVGLKSHWKQLDVLIGADYFFRFIQLNKIENLKSGFSLLHTIVGSGYTDEIYNHNLTSVESACTVNATNVLDIDQFWKLELIGIQEQPSVCDDEKALEHFKRNITKKCERYQVCWPWENSKIKLNDKYSLCLGRLKALIRRLQANFQLHGRYNEIIQEQLQSNIIEEVSRDMNQVGIIHYLPHHEVLTLNKSMTKLRIVYDASAHSKETKSLNDVLYRGPITLTDLIGVLLRFRMIKNVIVADIEKALLQIELHPSDRNCTRFLWLKDIKGTVSEENINCYRFKRVPFGVISPPLLLSATLNYHLGSHKNKIAHDIK</sequence>
<evidence type="ECO:0000259" key="1">
    <source>
        <dbReference type="Pfam" id="PF05585"/>
    </source>
</evidence>
<gene>
    <name evidence="2" type="ORF">NOO_LOCUS12187</name>
</gene>
<dbReference type="Proteomes" id="UP000271087">
    <property type="component" value="Unassembled WGS sequence"/>
</dbReference>